<reference evidence="14" key="2">
    <citation type="journal article" date="2023" name="IMA Fungus">
        <title>Comparative genomic study of the Penicillium genus elucidates a diverse pangenome and 15 lateral gene transfer events.</title>
        <authorList>
            <person name="Petersen C."/>
            <person name="Sorensen T."/>
            <person name="Nielsen M.R."/>
            <person name="Sondergaard T.E."/>
            <person name="Sorensen J.L."/>
            <person name="Fitzpatrick D.A."/>
            <person name="Frisvad J.C."/>
            <person name="Nielsen K.L."/>
        </authorList>
    </citation>
    <scope>NUCLEOTIDE SEQUENCE</scope>
    <source>
        <strain evidence="14">IBT 3081</strain>
    </source>
</reference>
<protein>
    <submittedName>
        <fullName evidence="14">ABC transporter transmembrane domain type 1</fullName>
    </submittedName>
</protein>
<proteinExistence type="inferred from homology"/>
<keyword evidence="7" id="KW-0067">ATP-binding</keyword>
<organism evidence="14 15">
    <name type="scientific">Penicillium concentricum</name>
    <dbReference type="NCBI Taxonomy" id="293559"/>
    <lineage>
        <taxon>Eukaryota</taxon>
        <taxon>Fungi</taxon>
        <taxon>Dikarya</taxon>
        <taxon>Ascomycota</taxon>
        <taxon>Pezizomycotina</taxon>
        <taxon>Eurotiomycetes</taxon>
        <taxon>Eurotiomycetidae</taxon>
        <taxon>Eurotiales</taxon>
        <taxon>Aspergillaceae</taxon>
        <taxon>Penicillium</taxon>
    </lineage>
</organism>
<dbReference type="PROSITE" id="PS50893">
    <property type="entry name" value="ABC_TRANSPORTER_2"/>
    <property type="match status" value="1"/>
</dbReference>
<dbReference type="GeneID" id="81468098"/>
<dbReference type="SMART" id="SM00382">
    <property type="entry name" value="AAA"/>
    <property type="match status" value="1"/>
</dbReference>
<dbReference type="InterPro" id="IPR003593">
    <property type="entry name" value="AAA+_ATPase"/>
</dbReference>
<evidence type="ECO:0000256" key="10">
    <source>
        <dbReference type="ARBA" id="ARBA00023180"/>
    </source>
</evidence>
<evidence type="ECO:0000259" key="13">
    <source>
        <dbReference type="PROSITE" id="PS50929"/>
    </source>
</evidence>
<dbReference type="PANTHER" id="PTHR24223">
    <property type="entry name" value="ATP-BINDING CASSETTE SUB-FAMILY C"/>
    <property type="match status" value="1"/>
</dbReference>
<reference evidence="14" key="1">
    <citation type="submission" date="2022-12" db="EMBL/GenBank/DDBJ databases">
        <authorList>
            <person name="Petersen C."/>
        </authorList>
    </citation>
    <scope>NUCLEOTIDE SEQUENCE</scope>
    <source>
        <strain evidence="14">IBT 3081</strain>
    </source>
</reference>
<dbReference type="PROSITE" id="PS50929">
    <property type="entry name" value="ABC_TM1F"/>
    <property type="match status" value="1"/>
</dbReference>
<feature type="transmembrane region" description="Helical" evidence="11">
    <location>
        <begin position="36"/>
        <end position="55"/>
    </location>
</feature>
<feature type="domain" description="ABC transmembrane type-1" evidence="13">
    <location>
        <begin position="1"/>
        <end position="177"/>
    </location>
</feature>
<evidence type="ECO:0000256" key="5">
    <source>
        <dbReference type="ARBA" id="ARBA00022692"/>
    </source>
</evidence>
<keyword evidence="15" id="KW-1185">Reference proteome</keyword>
<dbReference type="InterPro" id="IPR050173">
    <property type="entry name" value="ABC_transporter_C-like"/>
</dbReference>
<evidence type="ECO:0000256" key="7">
    <source>
        <dbReference type="ARBA" id="ARBA00022840"/>
    </source>
</evidence>
<dbReference type="OrthoDB" id="6500128at2759"/>
<feature type="domain" description="ABC transporter" evidence="12">
    <location>
        <begin position="214"/>
        <end position="448"/>
    </location>
</feature>
<dbReference type="InterPro" id="IPR003439">
    <property type="entry name" value="ABC_transporter-like_ATP-bd"/>
</dbReference>
<keyword evidence="9 11" id="KW-0472">Membrane</keyword>
<feature type="transmembrane region" description="Helical" evidence="11">
    <location>
        <begin position="122"/>
        <end position="143"/>
    </location>
</feature>
<keyword evidence="5 11" id="KW-0812">Transmembrane</keyword>
<dbReference type="EMBL" id="JAPZBT010000006">
    <property type="protein sequence ID" value="KAJ5356583.1"/>
    <property type="molecule type" value="Genomic_DNA"/>
</dbReference>
<gene>
    <name evidence="14" type="ORF">N7517_011192</name>
</gene>
<evidence type="ECO:0000256" key="8">
    <source>
        <dbReference type="ARBA" id="ARBA00022989"/>
    </source>
</evidence>
<evidence type="ECO:0000256" key="2">
    <source>
        <dbReference type="ARBA" id="ARBA00009726"/>
    </source>
</evidence>
<keyword evidence="8 11" id="KW-1133">Transmembrane helix</keyword>
<dbReference type="CDD" id="cd18580">
    <property type="entry name" value="ABC_6TM_ABCC_D2"/>
    <property type="match status" value="1"/>
</dbReference>
<dbReference type="Gene3D" id="1.20.1560.10">
    <property type="entry name" value="ABC transporter type 1, transmembrane domain"/>
    <property type="match status" value="1"/>
</dbReference>
<dbReference type="Pfam" id="PF00664">
    <property type="entry name" value="ABC_membrane"/>
    <property type="match status" value="1"/>
</dbReference>
<evidence type="ECO:0000313" key="15">
    <source>
        <dbReference type="Proteomes" id="UP001147752"/>
    </source>
</evidence>
<keyword evidence="6" id="KW-0547">Nucleotide-binding</keyword>
<dbReference type="GO" id="GO:0005886">
    <property type="term" value="C:plasma membrane"/>
    <property type="evidence" value="ECO:0007669"/>
    <property type="project" value="UniProtKB-SubCell"/>
</dbReference>
<keyword evidence="10" id="KW-0325">Glycoprotein</keyword>
<dbReference type="Gene3D" id="3.40.50.300">
    <property type="entry name" value="P-loop containing nucleotide triphosphate hydrolases"/>
    <property type="match status" value="1"/>
</dbReference>
<dbReference type="InterPro" id="IPR011527">
    <property type="entry name" value="ABC1_TM_dom"/>
</dbReference>
<dbReference type="FunFam" id="3.40.50.300:FF:002145">
    <property type="entry name" value="ABC transporter (MsbA subfamily)"/>
    <property type="match status" value="1"/>
</dbReference>
<sequence>MSLLDMQLPVAFAITIQAFLTCIAQGALIATGSGYMAVAIPFCILAVWIIQAFYLRTSRQIRLLDLEAKAPLYAHFLETTEGLTTVRAFHWQRQFADRNIDLLDTSQKPFYTMYSIQQWLHVVLDLLVAGLATFLVTLAVFVTKQSTSGAVGVALVNLLTFNSTLTFLIINWTQLETSLGAIARVKQFVNDPQLQPIPRREVACPEGWPSEGRMEFRSVSASYGKHGSALVVRDISFTLQGGQKLGICGRTGSGKSSLLACILSLVTITSGQIYIDDIDISTIPKEKLHSALVPISQSPLLLPGSVRENISLGISSALDDSEMISALEGVGLWNQIYEHGGLSADINSIHLSDGQKQIFCIARAILSPGKIIMMDEPTGGFDEHTEKLATELLRERLKGRTIISIAHQINTLMDSNLVMVMSDGIISEMGAPQKLLDERGMFWELFRPKTS</sequence>
<accession>A0A9W9RAL5</accession>
<comment type="similarity">
    <text evidence="2">Belongs to the ABC transporter superfamily. ABCC family. Conjugate transporter (TC 3.A.1.208) subfamily.</text>
</comment>
<dbReference type="InterPro" id="IPR036640">
    <property type="entry name" value="ABC1_TM_sf"/>
</dbReference>
<feature type="transmembrane region" description="Helical" evidence="11">
    <location>
        <begin position="149"/>
        <end position="170"/>
    </location>
</feature>
<evidence type="ECO:0000259" key="12">
    <source>
        <dbReference type="PROSITE" id="PS50893"/>
    </source>
</evidence>
<dbReference type="RefSeq" id="XP_056574730.1">
    <property type="nucleotide sequence ID" value="XM_056728915.1"/>
</dbReference>
<evidence type="ECO:0000313" key="14">
    <source>
        <dbReference type="EMBL" id="KAJ5356583.1"/>
    </source>
</evidence>
<dbReference type="PANTHER" id="PTHR24223:SF399">
    <property type="entry name" value="ABC TRANSPORTER ATNG"/>
    <property type="match status" value="1"/>
</dbReference>
<keyword evidence="3" id="KW-0813">Transport</keyword>
<evidence type="ECO:0000256" key="3">
    <source>
        <dbReference type="ARBA" id="ARBA00022448"/>
    </source>
</evidence>
<dbReference type="InterPro" id="IPR044726">
    <property type="entry name" value="ABCC_6TM_D2"/>
</dbReference>
<dbReference type="SUPFAM" id="SSF52540">
    <property type="entry name" value="P-loop containing nucleoside triphosphate hydrolases"/>
    <property type="match status" value="1"/>
</dbReference>
<dbReference type="InterPro" id="IPR027417">
    <property type="entry name" value="P-loop_NTPase"/>
</dbReference>
<evidence type="ECO:0000256" key="9">
    <source>
        <dbReference type="ARBA" id="ARBA00023136"/>
    </source>
</evidence>
<dbReference type="SUPFAM" id="SSF90123">
    <property type="entry name" value="ABC transporter transmembrane region"/>
    <property type="match status" value="1"/>
</dbReference>
<comment type="caution">
    <text evidence="14">The sequence shown here is derived from an EMBL/GenBank/DDBJ whole genome shotgun (WGS) entry which is preliminary data.</text>
</comment>
<name>A0A9W9RAL5_9EURO</name>
<evidence type="ECO:0000256" key="6">
    <source>
        <dbReference type="ARBA" id="ARBA00022741"/>
    </source>
</evidence>
<dbReference type="Pfam" id="PF00005">
    <property type="entry name" value="ABC_tran"/>
    <property type="match status" value="1"/>
</dbReference>
<evidence type="ECO:0000256" key="1">
    <source>
        <dbReference type="ARBA" id="ARBA00004651"/>
    </source>
</evidence>
<comment type="subcellular location">
    <subcellularLocation>
        <location evidence="1">Cell membrane</location>
        <topology evidence="1">Multi-pass membrane protein</topology>
    </subcellularLocation>
</comment>
<evidence type="ECO:0000256" key="11">
    <source>
        <dbReference type="SAM" id="Phobius"/>
    </source>
</evidence>
<dbReference type="AlphaFoldDB" id="A0A9W9RAL5"/>
<dbReference type="GO" id="GO:0140359">
    <property type="term" value="F:ABC-type transporter activity"/>
    <property type="evidence" value="ECO:0007669"/>
    <property type="project" value="InterPro"/>
</dbReference>
<dbReference type="Proteomes" id="UP001147752">
    <property type="component" value="Unassembled WGS sequence"/>
</dbReference>
<dbReference type="GO" id="GO:0005524">
    <property type="term" value="F:ATP binding"/>
    <property type="evidence" value="ECO:0007669"/>
    <property type="project" value="UniProtKB-KW"/>
</dbReference>
<dbReference type="GO" id="GO:0016887">
    <property type="term" value="F:ATP hydrolysis activity"/>
    <property type="evidence" value="ECO:0007669"/>
    <property type="project" value="InterPro"/>
</dbReference>
<keyword evidence="4" id="KW-1003">Cell membrane</keyword>
<evidence type="ECO:0000256" key="4">
    <source>
        <dbReference type="ARBA" id="ARBA00022475"/>
    </source>
</evidence>